<sequence length="366" mass="42556">MFFVPNKLRPSRGISRGNRKPGEIPNENKTKLTTVEKKCFQISITKFKETSTCIRECYSKHFKYIRNNDTTTSFQAIEIPKGEVRRKVVLKRPYFVMKNPESCSHAKLDTNQQQNETTTKNNSFKKNKCETNSFRNNQSQTNKEPQQMARPESVNSDLYFSRYSFDSLPHSSAQKNSNQPSTPSFRPDDNRRVIFLRPYSGMKNPENCSHAKLDTDLQNNETTTKNDCETNISSNNESQTNKEPQQMARPESDKSDLYFNEDSYEPQQMARPESDKSDLYFNEDSYGSLLEWMENNLPSSPSILPDDNRKVVIEDHEDHANDKNFCLEDPSLAVAYKKQVYEQIKTDEEEFVDKDLLMSILDLEKF</sequence>
<accession>A0A8X6NDG5</accession>
<keyword evidence="3" id="KW-1185">Reference proteome</keyword>
<evidence type="ECO:0000313" key="2">
    <source>
        <dbReference type="EMBL" id="GFT07393.1"/>
    </source>
</evidence>
<comment type="caution">
    <text evidence="2">The sequence shown here is derived from an EMBL/GenBank/DDBJ whole genome shotgun (WGS) entry which is preliminary data.</text>
</comment>
<dbReference type="Proteomes" id="UP000887013">
    <property type="component" value="Unassembled WGS sequence"/>
</dbReference>
<evidence type="ECO:0000256" key="1">
    <source>
        <dbReference type="SAM" id="MobiDB-lite"/>
    </source>
</evidence>
<dbReference type="EMBL" id="BMAW01103087">
    <property type="protein sequence ID" value="GFT07393.1"/>
    <property type="molecule type" value="Genomic_DNA"/>
</dbReference>
<dbReference type="AlphaFoldDB" id="A0A8X6NDG5"/>
<evidence type="ECO:0000313" key="3">
    <source>
        <dbReference type="Proteomes" id="UP000887013"/>
    </source>
</evidence>
<protein>
    <submittedName>
        <fullName evidence="2">Uncharacterized protein</fullName>
    </submittedName>
</protein>
<feature type="compositionally biased region" description="Polar residues" evidence="1">
    <location>
        <begin position="216"/>
        <end position="244"/>
    </location>
</feature>
<feature type="region of interest" description="Disordered" evidence="1">
    <location>
        <begin position="167"/>
        <end position="258"/>
    </location>
</feature>
<organism evidence="2 3">
    <name type="scientific">Nephila pilipes</name>
    <name type="common">Giant wood spider</name>
    <name type="synonym">Nephila maculata</name>
    <dbReference type="NCBI Taxonomy" id="299642"/>
    <lineage>
        <taxon>Eukaryota</taxon>
        <taxon>Metazoa</taxon>
        <taxon>Ecdysozoa</taxon>
        <taxon>Arthropoda</taxon>
        <taxon>Chelicerata</taxon>
        <taxon>Arachnida</taxon>
        <taxon>Araneae</taxon>
        <taxon>Araneomorphae</taxon>
        <taxon>Entelegynae</taxon>
        <taxon>Araneoidea</taxon>
        <taxon>Nephilidae</taxon>
        <taxon>Nephila</taxon>
    </lineage>
</organism>
<name>A0A8X6NDG5_NEPPI</name>
<reference evidence="2" key="1">
    <citation type="submission" date="2020-08" db="EMBL/GenBank/DDBJ databases">
        <title>Multicomponent nature underlies the extraordinary mechanical properties of spider dragline silk.</title>
        <authorList>
            <person name="Kono N."/>
            <person name="Nakamura H."/>
            <person name="Mori M."/>
            <person name="Yoshida Y."/>
            <person name="Ohtoshi R."/>
            <person name="Malay A.D."/>
            <person name="Moran D.A.P."/>
            <person name="Tomita M."/>
            <person name="Numata K."/>
            <person name="Arakawa K."/>
        </authorList>
    </citation>
    <scope>NUCLEOTIDE SEQUENCE</scope>
</reference>
<feature type="compositionally biased region" description="Polar residues" evidence="1">
    <location>
        <begin position="169"/>
        <end position="184"/>
    </location>
</feature>
<feature type="compositionally biased region" description="Polar residues" evidence="1">
    <location>
        <begin position="130"/>
        <end position="145"/>
    </location>
</feature>
<feature type="region of interest" description="Disordered" evidence="1">
    <location>
        <begin position="105"/>
        <end position="153"/>
    </location>
</feature>
<feature type="compositionally biased region" description="Low complexity" evidence="1">
    <location>
        <begin position="110"/>
        <end position="124"/>
    </location>
</feature>
<proteinExistence type="predicted"/>
<feature type="region of interest" description="Disordered" evidence="1">
    <location>
        <begin position="1"/>
        <end position="28"/>
    </location>
</feature>
<gene>
    <name evidence="2" type="ORF">NPIL_493021</name>
</gene>